<name>A0A327JUJ7_9HYPH</name>
<evidence type="ECO:0000256" key="4">
    <source>
        <dbReference type="ARBA" id="ARBA00022741"/>
    </source>
</evidence>
<dbReference type="PROSITE" id="PS51987">
    <property type="entry name" value="GS_CATALYTIC"/>
    <property type="match status" value="1"/>
</dbReference>
<keyword evidence="6" id="KW-0535">Nitrogen fixation</keyword>
<comment type="function">
    <text evidence="2">Catalyzes the ATP-dependent biosynthesis of glutamine from glutamate and ammonia.</text>
</comment>
<dbReference type="InterPro" id="IPR008147">
    <property type="entry name" value="Gln_synt_N"/>
</dbReference>
<dbReference type="Gene3D" id="3.30.590.10">
    <property type="entry name" value="Glutamine synthetase/guanido kinase, catalytic domain"/>
    <property type="match status" value="1"/>
</dbReference>
<comment type="similarity">
    <text evidence="7 8">Belongs to the glutamine synthetase family.</text>
</comment>
<dbReference type="GO" id="GO:0004356">
    <property type="term" value="F:glutamine synthetase activity"/>
    <property type="evidence" value="ECO:0007669"/>
    <property type="project" value="InterPro"/>
</dbReference>
<dbReference type="Pfam" id="PF00120">
    <property type="entry name" value="Gln-synt_C"/>
    <property type="match status" value="1"/>
</dbReference>
<proteinExistence type="inferred from homology"/>
<dbReference type="InterPro" id="IPR036651">
    <property type="entry name" value="Gln_synt_N_sf"/>
</dbReference>
<keyword evidence="5" id="KW-0067">ATP-binding</keyword>
<comment type="cofactor">
    <cofactor evidence="1">
        <name>Mg(2+)</name>
        <dbReference type="ChEBI" id="CHEBI:18420"/>
    </cofactor>
</comment>
<comment type="caution">
    <text evidence="10">The sequence shown here is derived from an EMBL/GenBank/DDBJ whole genome shotgun (WGS) entry which is preliminary data.</text>
</comment>
<evidence type="ECO:0000313" key="11">
    <source>
        <dbReference type="Proteomes" id="UP000249299"/>
    </source>
</evidence>
<evidence type="ECO:0000256" key="7">
    <source>
        <dbReference type="PROSITE-ProRule" id="PRU01331"/>
    </source>
</evidence>
<keyword evidence="4" id="KW-0547">Nucleotide-binding</keyword>
<gene>
    <name evidence="10" type="ORF">CH339_04175</name>
</gene>
<dbReference type="PANTHER" id="PTHR43785:SF12">
    <property type="entry name" value="TYPE-1 GLUTAMINE SYNTHETASE 2"/>
    <property type="match status" value="1"/>
</dbReference>
<dbReference type="SMART" id="SM01230">
    <property type="entry name" value="Gln-synt_C"/>
    <property type="match status" value="1"/>
</dbReference>
<keyword evidence="11" id="KW-1185">Reference proteome</keyword>
<dbReference type="RefSeq" id="WP_111433020.1">
    <property type="nucleotide sequence ID" value="NZ_JACIGG010000005.1"/>
</dbReference>
<dbReference type="InterPro" id="IPR014746">
    <property type="entry name" value="Gln_synth/guanido_kin_cat_dom"/>
</dbReference>
<evidence type="ECO:0000313" key="10">
    <source>
        <dbReference type="EMBL" id="RAI29164.1"/>
    </source>
</evidence>
<dbReference type="EMBL" id="NPEV01000005">
    <property type="protein sequence ID" value="RAI29164.1"/>
    <property type="molecule type" value="Genomic_DNA"/>
</dbReference>
<evidence type="ECO:0000256" key="2">
    <source>
        <dbReference type="ARBA" id="ARBA00003117"/>
    </source>
</evidence>
<dbReference type="PANTHER" id="PTHR43785">
    <property type="entry name" value="GAMMA-GLUTAMYLPUTRESCINE SYNTHETASE"/>
    <property type="match status" value="1"/>
</dbReference>
<evidence type="ECO:0000256" key="6">
    <source>
        <dbReference type="ARBA" id="ARBA00023231"/>
    </source>
</evidence>
<dbReference type="Proteomes" id="UP000249299">
    <property type="component" value="Unassembled WGS sequence"/>
</dbReference>
<sequence>MKQESLVFLCTSDIAGKVRGKAFPESDFEKRLKRGIGWTPTNVQITCFDAIADSPYGALGDLVMIPDPDTMVVADYMDERPPERFVLGDIRETTGDAWECCTRSILKGALERLERVAGVSLVSAFEHEFHFKGGNCPLGSAYSASGFRAERDFAEALTAAMRTAHLGPDTIMKEYGVDQYEVTMKPAAGISGADHAVILRELVRITADRVGRQASFTPLRDPAGVGNGVHIHMSMRHADGTPATYDPDGPHGLSKVAGQFVAGVLAYLDRIVAITAPSVISYTRLTPHRWSAAFNNLGYRDREASVRICPVSGMSDIAVAEQFNFEFRAGDAAASPYLALAAIVHAGVQGIEEGLTPPAATEEDLSLLSTEELNKRGFIRLPQSLEEALERFSGDETVTGWFPGRFAEVYAKHKKGEIDYLKGRKEGDVCAAYEEVY</sequence>
<evidence type="ECO:0000256" key="8">
    <source>
        <dbReference type="RuleBase" id="RU000384"/>
    </source>
</evidence>
<dbReference type="SUPFAM" id="SSF55931">
    <property type="entry name" value="Glutamine synthetase/guanido kinase"/>
    <property type="match status" value="1"/>
</dbReference>
<dbReference type="GO" id="GO:0005524">
    <property type="term" value="F:ATP binding"/>
    <property type="evidence" value="ECO:0007669"/>
    <property type="project" value="UniProtKB-KW"/>
</dbReference>
<reference evidence="10 11" key="1">
    <citation type="submission" date="2017-07" db="EMBL/GenBank/DDBJ databases">
        <title>Draft Genome Sequences of Select Purple Nonsulfur Bacteria.</title>
        <authorList>
            <person name="Lasarre B."/>
            <person name="Mckinlay J.B."/>
        </authorList>
    </citation>
    <scope>NUCLEOTIDE SEQUENCE [LARGE SCALE GENOMIC DNA]</scope>
    <source>
        <strain evidence="10 11">DSM 11290</strain>
    </source>
</reference>
<accession>A0A327JUJ7</accession>
<evidence type="ECO:0000256" key="5">
    <source>
        <dbReference type="ARBA" id="ARBA00022840"/>
    </source>
</evidence>
<feature type="domain" description="GS catalytic" evidence="9">
    <location>
        <begin position="102"/>
        <end position="437"/>
    </location>
</feature>
<dbReference type="InterPro" id="IPR008146">
    <property type="entry name" value="Gln_synth_cat_dom"/>
</dbReference>
<keyword evidence="3" id="KW-0436">Ligase</keyword>
<dbReference type="AlphaFoldDB" id="A0A327JUJ7"/>
<dbReference type="GO" id="GO:0006542">
    <property type="term" value="P:glutamine biosynthetic process"/>
    <property type="evidence" value="ECO:0007669"/>
    <property type="project" value="InterPro"/>
</dbReference>
<dbReference type="OrthoDB" id="9789509at2"/>
<dbReference type="Pfam" id="PF16952">
    <property type="entry name" value="Gln-synt_N_2"/>
    <property type="match status" value="1"/>
</dbReference>
<evidence type="ECO:0000259" key="9">
    <source>
        <dbReference type="PROSITE" id="PS51987"/>
    </source>
</evidence>
<organism evidence="10 11">
    <name type="scientific">Rhodobium orientis</name>
    <dbReference type="NCBI Taxonomy" id="34017"/>
    <lineage>
        <taxon>Bacteria</taxon>
        <taxon>Pseudomonadati</taxon>
        <taxon>Pseudomonadota</taxon>
        <taxon>Alphaproteobacteria</taxon>
        <taxon>Hyphomicrobiales</taxon>
        <taxon>Rhodobiaceae</taxon>
        <taxon>Rhodobium</taxon>
    </lineage>
</organism>
<dbReference type="SUPFAM" id="SSF54368">
    <property type="entry name" value="Glutamine synthetase, N-terminal domain"/>
    <property type="match status" value="1"/>
</dbReference>
<evidence type="ECO:0000256" key="3">
    <source>
        <dbReference type="ARBA" id="ARBA00022598"/>
    </source>
</evidence>
<evidence type="ECO:0000256" key="1">
    <source>
        <dbReference type="ARBA" id="ARBA00001946"/>
    </source>
</evidence>
<dbReference type="Gene3D" id="3.10.20.70">
    <property type="entry name" value="Glutamine synthetase, N-terminal domain"/>
    <property type="match status" value="1"/>
</dbReference>
<protein>
    <submittedName>
        <fullName evidence="10">Glutamine synthetase</fullName>
    </submittedName>
</protein>